<dbReference type="SUPFAM" id="SSF49785">
    <property type="entry name" value="Galactose-binding domain-like"/>
    <property type="match status" value="2"/>
</dbReference>
<dbReference type="PROSITE" id="PS51677">
    <property type="entry name" value="NODB"/>
    <property type="match status" value="1"/>
</dbReference>
<evidence type="ECO:0000256" key="12">
    <source>
        <dbReference type="ARBA" id="ARBA00023277"/>
    </source>
</evidence>
<dbReference type="GO" id="GO:0045493">
    <property type="term" value="P:xylan catabolic process"/>
    <property type="evidence" value="ECO:0007669"/>
    <property type="project" value="UniProtKB-UniPathway"/>
</dbReference>
<keyword evidence="8 19" id="KW-0732">Signal</keyword>
<dbReference type="InterPro" id="IPR031158">
    <property type="entry name" value="GH10_AS"/>
</dbReference>
<evidence type="ECO:0000256" key="6">
    <source>
        <dbReference type="ARBA" id="ARBA00022525"/>
    </source>
</evidence>
<dbReference type="UniPathway" id="UPA00114"/>
<proteinExistence type="inferred from homology"/>
<keyword evidence="13 16" id="KW-0326">Glycosidase</keyword>
<name>A0A1M7L7A0_9BACI</name>
<dbReference type="STRING" id="1027249.SAMN05216179_0952"/>
<dbReference type="NCBIfam" id="TIGR01167">
    <property type="entry name" value="LPXTG_anchor"/>
    <property type="match status" value="1"/>
</dbReference>
<evidence type="ECO:0000256" key="10">
    <source>
        <dbReference type="ARBA" id="ARBA00022801"/>
    </source>
</evidence>
<evidence type="ECO:0000256" key="17">
    <source>
        <dbReference type="SAM" id="MobiDB-lite"/>
    </source>
</evidence>
<dbReference type="SMART" id="SM00633">
    <property type="entry name" value="Glyco_10"/>
    <property type="match status" value="1"/>
</dbReference>
<evidence type="ECO:0000256" key="9">
    <source>
        <dbReference type="ARBA" id="ARBA00022737"/>
    </source>
</evidence>
<feature type="active site" description="Nucleophile" evidence="15">
    <location>
        <position position="855"/>
    </location>
</feature>
<keyword evidence="11" id="KW-0572">Peptidoglycan-anchor</keyword>
<organism evidence="23 24">
    <name type="scientific">Gracilibacillus kekensis</name>
    <dbReference type="NCBI Taxonomy" id="1027249"/>
    <lineage>
        <taxon>Bacteria</taxon>
        <taxon>Bacillati</taxon>
        <taxon>Bacillota</taxon>
        <taxon>Bacilli</taxon>
        <taxon>Bacillales</taxon>
        <taxon>Bacillaceae</taxon>
        <taxon>Gracilibacillus</taxon>
    </lineage>
</organism>
<evidence type="ECO:0000313" key="24">
    <source>
        <dbReference type="Proteomes" id="UP000184184"/>
    </source>
</evidence>
<keyword evidence="12 16" id="KW-0119">Carbohydrate metabolism</keyword>
<dbReference type="EC" id="3.2.1.8" evidence="16"/>
<keyword evidence="18" id="KW-0472">Membrane</keyword>
<dbReference type="Pfam" id="PF00746">
    <property type="entry name" value="Gram_pos_anchor"/>
    <property type="match status" value="1"/>
</dbReference>
<sequence>MNSNLKKMVSLFLVCMLVIQPAIIPSVAKAAETPDIPVLLYHKIVENPSNEWTDTSIEKFEQTMKYLSDSGYNTLTAEQYVSIMEGNTEAPENPILLTFDDATPDFITNALPILENHNMNAVLFVISDWIDGDAGMSEEQLKSLVDKEHISLQNHTQSHDPNLWGEDGSKISEITREQAEQEITQSNTYLKSITGEDPTLMAYPYGSYNEVTKEVNEANGISYAFKVGYPDDGEYAMGRHYVMMDTTLEEIAGWIGGPPPEVESEPEEEPNDSEVIYHETFENGLGIATQAGNAQLQPASDVVFEENDNGKTVHVTNRSNNYDGIDIPFTDVGMENGKTYTITVNGYVDEEITVPEGAQALLQNIDSYEGLYLSADYAAGQAFTLTGQYTVDTSVDSALRIQSNDPGAEVPFHIGNILITGEGTTEDEDEEEPNPDRPEAKEFTTIDFEDQTLGGFEGRSGEETLTITDEANHTDNGSYALKVENRAENWHGPSLRMEEYVEQGQEYNISAWVKLISPESADLQLSTQVAEGDGASYNNLQGTTVTTEDGWVKLEGTYRYSSVGDEYLTVYVESSNSSDTFYIDDISFEPTDSGDIEIEKDLQPIKDVYKDDFLIGNAVSAGEFEGKRLELLNMHHNLVTAENAMKPSYAYDENGEFNFDAEDDLVQKASNEGLNIHGHVLVWHQQSNERLHSDADGNPLSRDEALANLRNHIKTTVEHFGDDVISWDVVNEAMNDNPPNPSDWKGSLRQSGWYHAVGTDFIEESFKAAKEVIDENGWDIKLYYNDYNDDNQNKAEAIYQMVKEINEDYAAENNGDLLIDGIGMQAHYNLNTNPDNVRSSMEKFISLGVEVGVTELDITGGSNNEQTEEEANAQAYLYAQLFKLYKEHAEHISRVTFWGLNDATSWRAEQSPLLFDKDLQAKPAYYAVVDPETFIENYDPIEKEVNQGVASYGTPVIDGDKDDVWSEAAELPVNRYQTAWSGSTGTARALWDEENLYVLVEVNDSSFDKSNENPWEQDSIEVFVDENNGKTPSYENDDGQYRVNFDNETSFNPEAIAEGFESSTHQSGSGYTVELKIPFKTVTPEKDHKIGFDVQINDAVDGARQSAATWNDTSGAGYQDTSVFGELTLVTSEPTPEEPEKPEDPKKPEKPEKPEQPTKPKPVITKPTIEDNKATVKDEIIDQVKQGGELVIDLSEEDGTVSVLLSKNQIKQLKKQNAVLHLSKQDVNIQLPASIFTNGDEEVEVTIQKMKDIENALSAVYDFKIIQGDQEISQFDSMVTLSFKVDKSKVTNPDLVKVFYWNPETKDWELIGGEYQDGVVTVETDHFSTFTVFEIENSEDQTVDEEPPTEEQGQNQLPDTATNSYNFLLAGLVVLLTGLIFFIYNRRKA</sequence>
<evidence type="ECO:0000256" key="3">
    <source>
        <dbReference type="ARBA" id="ARBA00004851"/>
    </source>
</evidence>
<dbReference type="Pfam" id="PF01522">
    <property type="entry name" value="Polysacc_deac_1"/>
    <property type="match status" value="1"/>
</dbReference>
<dbReference type="Pfam" id="PF00331">
    <property type="entry name" value="Glyco_hydro_10"/>
    <property type="match status" value="1"/>
</dbReference>
<keyword evidence="18" id="KW-0812">Transmembrane</keyword>
<feature type="domain" description="NodB homology" evidence="21">
    <location>
        <begin position="93"/>
        <end position="297"/>
    </location>
</feature>
<dbReference type="RefSeq" id="WP_073200097.1">
    <property type="nucleotide sequence ID" value="NZ_FRCZ01000001.1"/>
</dbReference>
<protein>
    <recommendedName>
        <fullName evidence="16">Beta-xylanase</fullName>
        <ecNumber evidence="16">3.2.1.8</ecNumber>
    </recommendedName>
</protein>
<evidence type="ECO:0000259" key="21">
    <source>
        <dbReference type="PROSITE" id="PS51677"/>
    </source>
</evidence>
<dbReference type="InterPro" id="IPR011330">
    <property type="entry name" value="Glyco_hydro/deAcase_b/a-brl"/>
</dbReference>
<gene>
    <name evidence="23" type="ORF">SAMN05216179_0952</name>
</gene>
<feature type="region of interest" description="Disordered" evidence="17">
    <location>
        <begin position="1338"/>
        <end position="1358"/>
    </location>
</feature>
<dbReference type="Gene3D" id="3.20.20.80">
    <property type="entry name" value="Glycosidases"/>
    <property type="match status" value="1"/>
</dbReference>
<dbReference type="InterPro" id="IPR002509">
    <property type="entry name" value="NODB_dom"/>
</dbReference>
<dbReference type="InterPro" id="IPR017853">
    <property type="entry name" value="GH"/>
</dbReference>
<evidence type="ECO:0000256" key="15">
    <source>
        <dbReference type="PROSITE-ProRule" id="PRU10061"/>
    </source>
</evidence>
<feature type="region of interest" description="Disordered" evidence="17">
    <location>
        <begin position="1131"/>
        <end position="1170"/>
    </location>
</feature>
<keyword evidence="10 16" id="KW-0378">Hydrolase</keyword>
<feature type="chain" id="PRO_5009927824" description="Beta-xylanase" evidence="19">
    <location>
        <begin position="31"/>
        <end position="1389"/>
    </location>
</feature>
<evidence type="ECO:0000256" key="18">
    <source>
        <dbReference type="SAM" id="Phobius"/>
    </source>
</evidence>
<dbReference type="GO" id="GO:0030246">
    <property type="term" value="F:carbohydrate binding"/>
    <property type="evidence" value="ECO:0007669"/>
    <property type="project" value="InterPro"/>
</dbReference>
<dbReference type="GO" id="GO:0031176">
    <property type="term" value="F:endo-1,4-beta-xylanase activity"/>
    <property type="evidence" value="ECO:0007669"/>
    <property type="project" value="UniProtKB-EC"/>
</dbReference>
<keyword evidence="6" id="KW-0964">Secreted</keyword>
<feature type="domain" description="GH10" evidence="22">
    <location>
        <begin position="599"/>
        <end position="931"/>
    </location>
</feature>
<dbReference type="Proteomes" id="UP000184184">
    <property type="component" value="Unassembled WGS sequence"/>
</dbReference>
<dbReference type="SUPFAM" id="SSF49344">
    <property type="entry name" value="CBD9-like"/>
    <property type="match status" value="1"/>
</dbReference>
<reference evidence="23 24" key="1">
    <citation type="submission" date="2016-11" db="EMBL/GenBank/DDBJ databases">
        <authorList>
            <person name="Jaros S."/>
            <person name="Januszkiewicz K."/>
            <person name="Wedrychowicz H."/>
        </authorList>
    </citation>
    <scope>NUCLEOTIDE SEQUENCE [LARGE SCALE GENOMIC DNA]</scope>
    <source>
        <strain evidence="23 24">CGMCC 1.10681</strain>
    </source>
</reference>
<keyword evidence="14 16" id="KW-0624">Polysaccharide degradation</keyword>
<accession>A0A1M7L7A0</accession>
<feature type="compositionally biased region" description="Basic and acidic residues" evidence="17">
    <location>
        <begin position="1138"/>
        <end position="1158"/>
    </location>
</feature>
<dbReference type="SUPFAM" id="SSF88713">
    <property type="entry name" value="Glycoside hydrolase/deacetylase"/>
    <property type="match status" value="1"/>
</dbReference>
<evidence type="ECO:0000256" key="7">
    <source>
        <dbReference type="ARBA" id="ARBA00022651"/>
    </source>
</evidence>
<feature type="transmembrane region" description="Helical" evidence="18">
    <location>
        <begin position="1365"/>
        <end position="1384"/>
    </location>
</feature>
<evidence type="ECO:0000256" key="13">
    <source>
        <dbReference type="ARBA" id="ARBA00023295"/>
    </source>
</evidence>
<evidence type="ECO:0000256" key="11">
    <source>
        <dbReference type="ARBA" id="ARBA00023088"/>
    </source>
</evidence>
<keyword evidence="9" id="KW-0677">Repeat</keyword>
<keyword evidence="24" id="KW-1185">Reference proteome</keyword>
<evidence type="ECO:0000256" key="4">
    <source>
        <dbReference type="ARBA" id="ARBA00007495"/>
    </source>
</evidence>
<dbReference type="Gene3D" id="3.20.20.370">
    <property type="entry name" value="Glycoside hydrolase/deacetylase"/>
    <property type="match status" value="1"/>
</dbReference>
<dbReference type="OrthoDB" id="9809277at2"/>
<dbReference type="InterPro" id="IPR010502">
    <property type="entry name" value="Carb-bd_dom_fam9"/>
</dbReference>
<dbReference type="EMBL" id="FRCZ01000001">
    <property type="protein sequence ID" value="SHM73413.1"/>
    <property type="molecule type" value="Genomic_DNA"/>
</dbReference>
<dbReference type="InterPro" id="IPR008979">
    <property type="entry name" value="Galactose-bd-like_sf"/>
</dbReference>
<dbReference type="CDD" id="cd10918">
    <property type="entry name" value="CE4_NodB_like_5s_6s"/>
    <property type="match status" value="1"/>
</dbReference>
<evidence type="ECO:0000256" key="16">
    <source>
        <dbReference type="RuleBase" id="RU361174"/>
    </source>
</evidence>
<dbReference type="PANTHER" id="PTHR31490:SF90">
    <property type="entry name" value="ENDO-1,4-BETA-XYLANASE A"/>
    <property type="match status" value="1"/>
</dbReference>
<keyword evidence="18" id="KW-1133">Transmembrane helix</keyword>
<dbReference type="CDD" id="cd00005">
    <property type="entry name" value="CBM9_like_1"/>
    <property type="match status" value="1"/>
</dbReference>
<comment type="pathway">
    <text evidence="3">Glycan degradation; xylan degradation.</text>
</comment>
<evidence type="ECO:0000259" key="22">
    <source>
        <dbReference type="PROSITE" id="PS51760"/>
    </source>
</evidence>
<feature type="compositionally biased region" description="Acidic residues" evidence="17">
    <location>
        <begin position="1338"/>
        <end position="1349"/>
    </location>
</feature>
<dbReference type="PANTHER" id="PTHR31490">
    <property type="entry name" value="GLYCOSYL HYDROLASE"/>
    <property type="match status" value="1"/>
</dbReference>
<feature type="signal peptide" evidence="19">
    <location>
        <begin position="1"/>
        <end position="30"/>
    </location>
</feature>
<dbReference type="Pfam" id="PF02018">
    <property type="entry name" value="CBM_4_9"/>
    <property type="match status" value="2"/>
</dbReference>
<evidence type="ECO:0000259" key="20">
    <source>
        <dbReference type="PROSITE" id="PS50847"/>
    </source>
</evidence>
<evidence type="ECO:0000313" key="23">
    <source>
        <dbReference type="EMBL" id="SHM73413.1"/>
    </source>
</evidence>
<keyword evidence="5" id="KW-0134">Cell wall</keyword>
<dbReference type="Gene3D" id="2.60.120.260">
    <property type="entry name" value="Galactose-binding domain-like"/>
    <property type="match status" value="2"/>
</dbReference>
<dbReference type="SUPFAM" id="SSF51445">
    <property type="entry name" value="(Trans)glycosidases"/>
    <property type="match status" value="1"/>
</dbReference>
<dbReference type="Gene3D" id="2.60.40.1190">
    <property type="match status" value="1"/>
</dbReference>
<dbReference type="InterPro" id="IPR001000">
    <property type="entry name" value="GH10_dom"/>
</dbReference>
<evidence type="ECO:0000256" key="5">
    <source>
        <dbReference type="ARBA" id="ARBA00022512"/>
    </source>
</evidence>
<comment type="similarity">
    <text evidence="4 16">Belongs to the glycosyl hydrolase 10 (cellulase F) family.</text>
</comment>
<comment type="catalytic activity">
    <reaction evidence="1 16">
        <text>Endohydrolysis of (1-&gt;4)-beta-D-xylosidic linkages in xylans.</text>
        <dbReference type="EC" id="3.2.1.8"/>
    </reaction>
</comment>
<comment type="subcellular location">
    <subcellularLocation>
        <location evidence="2">Secreted</location>
        <location evidence="2">Cell wall</location>
        <topology evidence="2">Peptidoglycan-anchor</topology>
    </subcellularLocation>
</comment>
<evidence type="ECO:0000256" key="19">
    <source>
        <dbReference type="SAM" id="SignalP"/>
    </source>
</evidence>
<dbReference type="PROSITE" id="PS51760">
    <property type="entry name" value="GH10_2"/>
    <property type="match status" value="1"/>
</dbReference>
<evidence type="ECO:0000256" key="8">
    <source>
        <dbReference type="ARBA" id="ARBA00022729"/>
    </source>
</evidence>
<dbReference type="InterPro" id="IPR019931">
    <property type="entry name" value="LPXTG_anchor"/>
</dbReference>
<keyword evidence="7 23" id="KW-0858">Xylan degradation</keyword>
<dbReference type="PROSITE" id="PS00591">
    <property type="entry name" value="GH10_1"/>
    <property type="match status" value="1"/>
</dbReference>
<evidence type="ECO:0000256" key="1">
    <source>
        <dbReference type="ARBA" id="ARBA00000681"/>
    </source>
</evidence>
<dbReference type="Pfam" id="PF06452">
    <property type="entry name" value="CBM9_1"/>
    <property type="match status" value="1"/>
</dbReference>
<dbReference type="PROSITE" id="PS50847">
    <property type="entry name" value="GRAM_POS_ANCHORING"/>
    <property type="match status" value="1"/>
</dbReference>
<feature type="domain" description="Gram-positive cocci surface proteins LPxTG" evidence="20">
    <location>
        <begin position="1357"/>
        <end position="1389"/>
    </location>
</feature>
<dbReference type="GO" id="GO:0016810">
    <property type="term" value="F:hydrolase activity, acting on carbon-nitrogen (but not peptide) bonds"/>
    <property type="evidence" value="ECO:0007669"/>
    <property type="project" value="InterPro"/>
</dbReference>
<dbReference type="PRINTS" id="PR00134">
    <property type="entry name" value="GLHYDRLASE10"/>
</dbReference>
<evidence type="ECO:0000256" key="2">
    <source>
        <dbReference type="ARBA" id="ARBA00004168"/>
    </source>
</evidence>
<evidence type="ECO:0000256" key="14">
    <source>
        <dbReference type="ARBA" id="ARBA00023326"/>
    </source>
</evidence>
<dbReference type="InterPro" id="IPR044846">
    <property type="entry name" value="GH10"/>
</dbReference>
<dbReference type="InterPro" id="IPR003305">
    <property type="entry name" value="CenC_carb-bd"/>
</dbReference>